<dbReference type="RefSeq" id="WP_015873251.1">
    <property type="nucleotide sequence ID" value="NZ_CADIJH010000003.1"/>
</dbReference>
<dbReference type="EMBL" id="CP017606">
    <property type="protein sequence ID" value="ATW29550.1"/>
    <property type="molecule type" value="Genomic_DNA"/>
</dbReference>
<dbReference type="EMBL" id="CP022932">
    <property type="protein sequence ID" value="ASV33489.1"/>
    <property type="molecule type" value="Genomic_DNA"/>
</dbReference>
<evidence type="ECO:0000256" key="1">
    <source>
        <dbReference type="ARBA" id="ARBA00010529"/>
    </source>
</evidence>
<keyword evidence="2" id="KW-0238">DNA-binding</keyword>
<dbReference type="InterPro" id="IPR000119">
    <property type="entry name" value="Hist_DNA-bd"/>
</dbReference>
<sequence length="95" mass="11195">MTKSDFVERLVKRLDSTDPEMIHEIVKRILQYMSEKLSEGERIEIRGLGSFSLRYRRPRTARNPKTGDSGVKVKSKYVLHFKPGKKLRDRVNVYK</sequence>
<reference evidence="6" key="3">
    <citation type="submission" date="2017-11" db="EMBL/GenBank/DDBJ databases">
        <title>PacBio sequencing of new strain of the secondary endosymbiont Candidatus Hamiltonella defensa.</title>
        <authorList>
            <person name="Strand M.R."/>
            <person name="Oliver K."/>
        </authorList>
    </citation>
    <scope>NUCLEOTIDE SEQUENCE [LARGE SCALE GENOMIC DNA]</scope>
    <source>
        <strain evidence="6">A2C</strain>
    </source>
</reference>
<dbReference type="PANTHER" id="PTHR33175">
    <property type="entry name" value="DNA-BINDING PROTEIN HU"/>
    <property type="match status" value="1"/>
</dbReference>
<dbReference type="Pfam" id="PF00216">
    <property type="entry name" value="Bac_DNA_binding"/>
    <property type="match status" value="1"/>
</dbReference>
<dbReference type="Proteomes" id="UP000230008">
    <property type="component" value="Chromosome"/>
</dbReference>
<evidence type="ECO:0000313" key="5">
    <source>
        <dbReference type="EMBL" id="ATW29550.1"/>
    </source>
</evidence>
<dbReference type="GO" id="GO:0005829">
    <property type="term" value="C:cytosol"/>
    <property type="evidence" value="ECO:0007669"/>
    <property type="project" value="TreeGrafter"/>
</dbReference>
<dbReference type="Gene3D" id="4.10.520.10">
    <property type="entry name" value="IHF-like DNA-binding proteins"/>
    <property type="match status" value="1"/>
</dbReference>
<comment type="similarity">
    <text evidence="1 3">Belongs to the bacterial histone-like protein family.</text>
</comment>
<proteinExistence type="inferred from homology"/>
<name>A0A2D3T189_9ENTR</name>
<dbReference type="PRINTS" id="PR01727">
    <property type="entry name" value="DNABINDINGHU"/>
</dbReference>
<organism evidence="5 6">
    <name type="scientific">Candidatus Williamhamiltonella defendens</name>
    <dbReference type="NCBI Taxonomy" id="138072"/>
    <lineage>
        <taxon>Bacteria</taxon>
        <taxon>Pseudomonadati</taxon>
        <taxon>Pseudomonadota</taxon>
        <taxon>Gammaproteobacteria</taxon>
        <taxon>Enterobacterales</taxon>
        <taxon>Enterobacteriaceae</taxon>
        <taxon>aphid secondary symbionts</taxon>
        <taxon>Candidatus Williamhamiltonella</taxon>
    </lineage>
</organism>
<dbReference type="GO" id="GO:0003677">
    <property type="term" value="F:DNA binding"/>
    <property type="evidence" value="ECO:0007669"/>
    <property type="project" value="UniProtKB-KW"/>
</dbReference>
<dbReference type="SUPFAM" id="SSF47729">
    <property type="entry name" value="IHF-like DNA-binding proteins"/>
    <property type="match status" value="1"/>
</dbReference>
<accession>A0A2D3T189</accession>
<dbReference type="GO" id="GO:0030527">
    <property type="term" value="F:structural constituent of chromatin"/>
    <property type="evidence" value="ECO:0007669"/>
    <property type="project" value="InterPro"/>
</dbReference>
<evidence type="ECO:0000313" key="6">
    <source>
        <dbReference type="Proteomes" id="UP000230008"/>
    </source>
</evidence>
<reference evidence="4" key="2">
    <citation type="submission" date="2017-08" db="EMBL/GenBank/DDBJ databases">
        <title>Genome sequence of Candidatus Hamiltonella defensa from Acyrthosiphon pisum strain MI47.</title>
        <authorList>
            <person name="Patel V.A."/>
            <person name="Chevignon G."/>
            <person name="Russell J.A."/>
            <person name="Oliver K.M."/>
        </authorList>
    </citation>
    <scope>NUCLEOTIDE SEQUENCE</scope>
    <source>
        <strain evidence="4">MI47</strain>
    </source>
</reference>
<evidence type="ECO:0000313" key="4">
    <source>
        <dbReference type="EMBL" id="ASV33489.1"/>
    </source>
</evidence>
<evidence type="ECO:0000256" key="3">
    <source>
        <dbReference type="RuleBase" id="RU003939"/>
    </source>
</evidence>
<gene>
    <name evidence="4" type="primary">ihfB</name>
    <name evidence="5" type="ORF">BJP41_03380</name>
    <name evidence="4" type="ORF">CJJ18_04925</name>
</gene>
<dbReference type="PANTHER" id="PTHR33175:SF5">
    <property type="entry name" value="INTEGRATION HOST FACTOR SUBUNIT BETA"/>
    <property type="match status" value="1"/>
</dbReference>
<reference evidence="5" key="4">
    <citation type="journal article" date="2018" name="Genome Biol. Evol.">
        <title>Culture-Facilitated Comparative Genomics of the Facultative Symbiont Hamiltonella defensa.</title>
        <authorList>
            <person name="Chevignon G."/>
            <person name="Boyd B.M."/>
            <person name="Brandt J.W."/>
            <person name="Oliver K.M."/>
            <person name="Strand M.R."/>
        </authorList>
    </citation>
    <scope>NUCLEOTIDE SEQUENCE</scope>
    <source>
        <strain evidence="5">A2C</strain>
    </source>
</reference>
<reference evidence="6" key="1">
    <citation type="submission" date="2016-10" db="EMBL/GenBank/DDBJ databases">
        <authorList>
            <person name="Chevignon G."/>
        </authorList>
    </citation>
    <scope>NUCLEOTIDE SEQUENCE [LARGE SCALE GENOMIC DNA]</scope>
    <source>
        <strain evidence="6">A2C</strain>
    </source>
</reference>
<dbReference type="GeneID" id="66260554"/>
<dbReference type="Proteomes" id="UP000792865">
    <property type="component" value="Chromosome"/>
</dbReference>
<protein>
    <submittedName>
        <fullName evidence="5">Integration host factor subunit beta</fullName>
    </submittedName>
</protein>
<dbReference type="SMART" id="SM00411">
    <property type="entry name" value="BHL"/>
    <property type="match status" value="1"/>
</dbReference>
<dbReference type="AlphaFoldDB" id="A0A2D3T189"/>
<dbReference type="OMA" id="EQKKMHV"/>
<dbReference type="InterPro" id="IPR010992">
    <property type="entry name" value="IHF-like_DNA-bd_dom_sf"/>
</dbReference>
<evidence type="ECO:0000256" key="2">
    <source>
        <dbReference type="ARBA" id="ARBA00023125"/>
    </source>
</evidence>
<dbReference type="CDD" id="cd13836">
    <property type="entry name" value="IHF_B"/>
    <property type="match status" value="1"/>
</dbReference>